<keyword evidence="2" id="KW-0489">Methyltransferase</keyword>
<dbReference type="Pfam" id="PF08241">
    <property type="entry name" value="Methyltransf_11"/>
    <property type="match status" value="1"/>
</dbReference>
<sequence>MSAVLVTSRSYAEYEAMFDLSELPGSVLDCCAGGASFTAEAAERGVDAVAVDPAYDLPPAELVDTVRRSLPATAGIVDEHAASFVWTWYGDPGRKDELRIQAADRFLQDVAVAPERYVAGSLPELPFEDERFDLVLCSHLLFTWADKYDQDWHLAALRELIRVSRSEVRIFPLVHQGAGQPVAYLPDLLEALPEVSSEFRKVPYEFQVGADQMLVLTR</sequence>
<name>A0ABY2BJQ6_9ACTN</name>
<proteinExistence type="predicted"/>
<organism evidence="2 3">
    <name type="scientific">Kribbella orskensis</name>
    <dbReference type="NCBI Taxonomy" id="2512216"/>
    <lineage>
        <taxon>Bacteria</taxon>
        <taxon>Bacillati</taxon>
        <taxon>Actinomycetota</taxon>
        <taxon>Actinomycetes</taxon>
        <taxon>Propionibacteriales</taxon>
        <taxon>Kribbellaceae</taxon>
        <taxon>Kribbella</taxon>
    </lineage>
</organism>
<keyword evidence="2" id="KW-0808">Transferase</keyword>
<dbReference type="InterPro" id="IPR013216">
    <property type="entry name" value="Methyltransf_11"/>
</dbReference>
<dbReference type="SUPFAM" id="SSF53335">
    <property type="entry name" value="S-adenosyl-L-methionine-dependent methyltransferases"/>
    <property type="match status" value="1"/>
</dbReference>
<dbReference type="Gene3D" id="3.40.50.150">
    <property type="entry name" value="Vaccinia Virus protein VP39"/>
    <property type="match status" value="1"/>
</dbReference>
<dbReference type="EMBL" id="SLWM01000006">
    <property type="protein sequence ID" value="TCO22832.1"/>
    <property type="molecule type" value="Genomic_DNA"/>
</dbReference>
<evidence type="ECO:0000313" key="2">
    <source>
        <dbReference type="EMBL" id="TCO22832.1"/>
    </source>
</evidence>
<comment type="caution">
    <text evidence="2">The sequence shown here is derived from an EMBL/GenBank/DDBJ whole genome shotgun (WGS) entry which is preliminary data.</text>
</comment>
<dbReference type="GO" id="GO:0032259">
    <property type="term" value="P:methylation"/>
    <property type="evidence" value="ECO:0007669"/>
    <property type="project" value="UniProtKB-KW"/>
</dbReference>
<dbReference type="Proteomes" id="UP000295818">
    <property type="component" value="Unassembled WGS sequence"/>
</dbReference>
<protein>
    <submittedName>
        <fullName evidence="2">Methyltransferase family protein</fullName>
    </submittedName>
</protein>
<dbReference type="InterPro" id="IPR029063">
    <property type="entry name" value="SAM-dependent_MTases_sf"/>
</dbReference>
<dbReference type="GO" id="GO:0008168">
    <property type="term" value="F:methyltransferase activity"/>
    <property type="evidence" value="ECO:0007669"/>
    <property type="project" value="UniProtKB-KW"/>
</dbReference>
<reference evidence="2 3" key="1">
    <citation type="journal article" date="2015" name="Stand. Genomic Sci.">
        <title>Genomic Encyclopedia of Bacterial and Archaeal Type Strains, Phase III: the genomes of soil and plant-associated and newly described type strains.</title>
        <authorList>
            <person name="Whitman W.B."/>
            <person name="Woyke T."/>
            <person name="Klenk H.P."/>
            <person name="Zhou Y."/>
            <person name="Lilburn T.G."/>
            <person name="Beck B.J."/>
            <person name="De Vos P."/>
            <person name="Vandamme P."/>
            <person name="Eisen J.A."/>
            <person name="Garrity G."/>
            <person name="Hugenholtz P."/>
            <person name="Kyrpides N.C."/>
        </authorList>
    </citation>
    <scope>NUCLEOTIDE SEQUENCE [LARGE SCALE GENOMIC DNA]</scope>
    <source>
        <strain evidence="2 3">VKM Ac-2538</strain>
    </source>
</reference>
<evidence type="ECO:0000313" key="3">
    <source>
        <dbReference type="Proteomes" id="UP000295818"/>
    </source>
</evidence>
<accession>A0ABY2BJQ6</accession>
<feature type="domain" description="Methyltransferase type 11" evidence="1">
    <location>
        <begin position="108"/>
        <end position="167"/>
    </location>
</feature>
<keyword evidence="3" id="KW-1185">Reference proteome</keyword>
<gene>
    <name evidence="2" type="ORF">EV644_106140</name>
</gene>
<evidence type="ECO:0000259" key="1">
    <source>
        <dbReference type="Pfam" id="PF08241"/>
    </source>
</evidence>